<dbReference type="KEGG" id="nbr:O3I_011595"/>
<sequence>MPDPTYRHSRVLVRTGHRPHCRSRPEPAQPPPGPVKRWWHTRLRPPQRAAATALWQHAYFFAPDIGCAGTHPAARQCIDWKAPC</sequence>
<organism evidence="2 3">
    <name type="scientific">Nocardia brasiliensis (strain ATCC 700358 / HUJEG-1)</name>
    <dbReference type="NCBI Taxonomy" id="1133849"/>
    <lineage>
        <taxon>Bacteria</taxon>
        <taxon>Bacillati</taxon>
        <taxon>Actinomycetota</taxon>
        <taxon>Actinomycetes</taxon>
        <taxon>Mycobacteriales</taxon>
        <taxon>Nocardiaceae</taxon>
        <taxon>Nocardia</taxon>
    </lineage>
</organism>
<dbReference type="STRING" id="1133849.O3I_011595"/>
<feature type="region of interest" description="Disordered" evidence="1">
    <location>
        <begin position="1"/>
        <end position="36"/>
    </location>
</feature>
<protein>
    <submittedName>
        <fullName evidence="2">Uncharacterized protein</fullName>
    </submittedName>
</protein>
<evidence type="ECO:0000313" key="2">
    <source>
        <dbReference type="EMBL" id="AFU00280.1"/>
    </source>
</evidence>
<dbReference type="Proteomes" id="UP000006304">
    <property type="component" value="Chromosome"/>
</dbReference>
<accession>K0ETV1</accession>
<proteinExistence type="predicted"/>
<dbReference type="AlphaFoldDB" id="K0ETV1"/>
<dbReference type="RefSeq" id="WP_014983135.1">
    <property type="nucleotide sequence ID" value="NC_018681.1"/>
</dbReference>
<evidence type="ECO:0000256" key="1">
    <source>
        <dbReference type="SAM" id="MobiDB-lite"/>
    </source>
</evidence>
<feature type="compositionally biased region" description="Basic residues" evidence="1">
    <location>
        <begin position="7"/>
        <end position="22"/>
    </location>
</feature>
<reference evidence="2 3" key="1">
    <citation type="journal article" date="2012" name="J. Bacteriol.">
        <title>Complete genome sequence of Nocardia brasiliensis HUJEG-1.</title>
        <authorList>
            <person name="Vera-Cabrera L."/>
            <person name="Ortiz-Lopez R."/>
            <person name="Elizondo-Gonzalez R."/>
            <person name="Perez-Maya A.A."/>
            <person name="Ocampo-Candiani J."/>
        </authorList>
    </citation>
    <scope>NUCLEOTIDE SEQUENCE [LARGE SCALE GENOMIC DNA]</scope>
    <source>
        <strain evidence="3">ATCC 700358</strain>
    </source>
</reference>
<dbReference type="HOGENOM" id="CLU_2524200_0_0_11"/>
<keyword evidence="3" id="KW-1185">Reference proteome</keyword>
<name>K0ETV1_NOCB7</name>
<evidence type="ECO:0000313" key="3">
    <source>
        <dbReference type="Proteomes" id="UP000006304"/>
    </source>
</evidence>
<gene>
    <name evidence="2" type="ORF">O3I_011595</name>
</gene>
<dbReference type="EMBL" id="CP003876">
    <property type="protein sequence ID" value="AFU00280.1"/>
    <property type="molecule type" value="Genomic_DNA"/>
</dbReference>